<feature type="compositionally biased region" description="Basic and acidic residues" evidence="1">
    <location>
        <begin position="431"/>
        <end position="441"/>
    </location>
</feature>
<name>A0A814T8X1_9BILA</name>
<feature type="region of interest" description="Disordered" evidence="1">
    <location>
        <begin position="429"/>
        <end position="458"/>
    </location>
</feature>
<organism evidence="2">
    <name type="scientific">Adineta steineri</name>
    <dbReference type="NCBI Taxonomy" id="433720"/>
    <lineage>
        <taxon>Eukaryota</taxon>
        <taxon>Metazoa</taxon>
        <taxon>Spiralia</taxon>
        <taxon>Gnathifera</taxon>
        <taxon>Rotifera</taxon>
        <taxon>Eurotatoria</taxon>
        <taxon>Bdelloidea</taxon>
        <taxon>Adinetida</taxon>
        <taxon>Adinetidae</taxon>
        <taxon>Adineta</taxon>
    </lineage>
</organism>
<protein>
    <submittedName>
        <fullName evidence="2">Uncharacterized protein</fullName>
    </submittedName>
</protein>
<dbReference type="Proteomes" id="UP000663891">
    <property type="component" value="Unassembled WGS sequence"/>
</dbReference>
<dbReference type="EMBL" id="CAJNON010000270">
    <property type="protein sequence ID" value="CAF1158192.1"/>
    <property type="molecule type" value="Genomic_DNA"/>
</dbReference>
<feature type="compositionally biased region" description="Basic and acidic residues" evidence="1">
    <location>
        <begin position="448"/>
        <end position="458"/>
    </location>
</feature>
<feature type="region of interest" description="Disordered" evidence="1">
    <location>
        <begin position="178"/>
        <end position="202"/>
    </location>
</feature>
<accession>A0A814T8X1</accession>
<feature type="compositionally biased region" description="Polar residues" evidence="1">
    <location>
        <begin position="58"/>
        <end position="84"/>
    </location>
</feature>
<gene>
    <name evidence="3" type="ORF">OKA104_LOCUS6647</name>
    <name evidence="2" type="ORF">VCS650_LOCUS23201</name>
</gene>
<evidence type="ECO:0000313" key="3">
    <source>
        <dbReference type="EMBL" id="CAF3601627.1"/>
    </source>
</evidence>
<evidence type="ECO:0000313" key="2">
    <source>
        <dbReference type="EMBL" id="CAF1158192.1"/>
    </source>
</evidence>
<evidence type="ECO:0000256" key="1">
    <source>
        <dbReference type="SAM" id="MobiDB-lite"/>
    </source>
</evidence>
<dbReference type="EMBL" id="CAJOAY010000246">
    <property type="protein sequence ID" value="CAF3601627.1"/>
    <property type="molecule type" value="Genomic_DNA"/>
</dbReference>
<sequence>MTTFAHHSLLDSRYAAIAETSVYTYDDDLVNYADFLKKHERYMTKGGYLDSNRRVRSLQRQQNDSNVPQNQNSSLRNSLPASINKSSSTPTLKPSKKSKQPSEIELPSIISVSTNIEQNQKEYDRQLRLIEGQVIKSKENELELKRSERDVKKEQRPLHYTLKELDIDGPKKRFDAERFQSKNPDEKELSKKKDQQNKQRPDHVVDLIQTGKDADRENVLVCNDLARQYRIKANDIETKHQKLAEIHSEFENKRLEKAAEENRVKKEVGDIVMALHLESQKGKNDKSEYSNLLSRERIDTIKHDLRQEETFEERLNKTRVYVKNYGLERQHLFADATAQRAIIDVKQREAARRIIDTKNRLEKIYAKQRALNEDAAIAQQDRRAAELMTKIADVDNRRTQLASQYLREKIEREVAFETEGAAKAKVQYAEQETRQHEDHLRHFQKTASKNEEAEHDLQESLKQVEYERRKKEIEVKQIREELNRKKKLDAINVRKEISRAEHEEKELEEQIIKEKAELDKLHSRREDSYLRLIKHRDQIRDNRILLETHQREYERLLRVHARSQSLQSLNNI</sequence>
<dbReference type="OrthoDB" id="10070555at2759"/>
<proteinExistence type="predicted"/>
<comment type="caution">
    <text evidence="2">The sequence shown here is derived from an EMBL/GenBank/DDBJ whole genome shotgun (WGS) entry which is preliminary data.</text>
</comment>
<feature type="region of interest" description="Disordered" evidence="1">
    <location>
        <begin position="57"/>
        <end position="106"/>
    </location>
</feature>
<reference evidence="2" key="1">
    <citation type="submission" date="2021-02" db="EMBL/GenBank/DDBJ databases">
        <authorList>
            <person name="Nowell W R."/>
        </authorList>
    </citation>
    <scope>NUCLEOTIDE SEQUENCE</scope>
</reference>
<dbReference type="Proteomes" id="UP000663881">
    <property type="component" value="Unassembled WGS sequence"/>
</dbReference>
<dbReference type="AlphaFoldDB" id="A0A814T8X1"/>